<dbReference type="Proteomes" id="UP000654075">
    <property type="component" value="Unassembled WGS sequence"/>
</dbReference>
<keyword evidence="2" id="KW-1185">Reference proteome</keyword>
<dbReference type="EMBL" id="CAJNNV010004352">
    <property type="protein sequence ID" value="CAE8590569.1"/>
    <property type="molecule type" value="Genomic_DNA"/>
</dbReference>
<feature type="non-terminal residue" evidence="1">
    <location>
        <position position="145"/>
    </location>
</feature>
<protein>
    <submittedName>
        <fullName evidence="1">Uncharacterized protein</fullName>
    </submittedName>
</protein>
<gene>
    <name evidence="1" type="ORF">PGLA1383_LOCUS9287</name>
</gene>
<evidence type="ECO:0000313" key="1">
    <source>
        <dbReference type="EMBL" id="CAE8590569.1"/>
    </source>
</evidence>
<proteinExistence type="predicted"/>
<dbReference type="AlphaFoldDB" id="A0A813DRN8"/>
<name>A0A813DRN8_POLGL</name>
<dbReference type="OrthoDB" id="40334at2759"/>
<sequence length="145" mass="15326">VGSPGTIRTVLGGYFGNRSLPASATAWIDASLRQGAKQGRWPTAVPDLMGDGKMLSFAEVGSGVWDGGFGKEGQRPFELATIRLQNMVGGIIANWSDLAPADDELLVQQGGALVTDANSDATFYYRDKGILTYVPMDSVIASLQS</sequence>
<accession>A0A813DRN8</accession>
<comment type="caution">
    <text evidence="1">The sequence shown here is derived from an EMBL/GenBank/DDBJ whole genome shotgun (WGS) entry which is preliminary data.</text>
</comment>
<organism evidence="1 2">
    <name type="scientific">Polarella glacialis</name>
    <name type="common">Dinoflagellate</name>
    <dbReference type="NCBI Taxonomy" id="89957"/>
    <lineage>
        <taxon>Eukaryota</taxon>
        <taxon>Sar</taxon>
        <taxon>Alveolata</taxon>
        <taxon>Dinophyceae</taxon>
        <taxon>Suessiales</taxon>
        <taxon>Suessiaceae</taxon>
        <taxon>Polarella</taxon>
    </lineage>
</organism>
<evidence type="ECO:0000313" key="2">
    <source>
        <dbReference type="Proteomes" id="UP000654075"/>
    </source>
</evidence>
<reference evidence="1" key="1">
    <citation type="submission" date="2021-02" db="EMBL/GenBank/DDBJ databases">
        <authorList>
            <person name="Dougan E. K."/>
            <person name="Rhodes N."/>
            <person name="Thang M."/>
            <person name="Chan C."/>
        </authorList>
    </citation>
    <scope>NUCLEOTIDE SEQUENCE</scope>
</reference>